<keyword evidence="1" id="KW-0732">Signal</keyword>
<keyword evidence="3" id="KW-1185">Reference proteome</keyword>
<comment type="caution">
    <text evidence="2">The sequence shown here is derived from an EMBL/GenBank/DDBJ whole genome shotgun (WGS) entry which is preliminary data.</text>
</comment>
<evidence type="ECO:0000313" key="2">
    <source>
        <dbReference type="EMBL" id="RGP62433.1"/>
    </source>
</evidence>
<proteinExistence type="predicted"/>
<gene>
    <name evidence="2" type="ORF">FSPOR_9280</name>
</gene>
<reference evidence="2 3" key="1">
    <citation type="journal article" date="2018" name="PLoS Pathog.">
        <title>Evolution of structural diversity of trichothecenes, a family of toxins produced by plant pathogenic and entomopathogenic fungi.</title>
        <authorList>
            <person name="Proctor R.H."/>
            <person name="McCormick S.P."/>
            <person name="Kim H.S."/>
            <person name="Cardoza R.E."/>
            <person name="Stanley A.M."/>
            <person name="Lindo L."/>
            <person name="Kelly A."/>
            <person name="Brown D.W."/>
            <person name="Lee T."/>
            <person name="Vaughan M.M."/>
            <person name="Alexander N.J."/>
            <person name="Busman M."/>
            <person name="Gutierrez S."/>
        </authorList>
    </citation>
    <scope>NUCLEOTIDE SEQUENCE [LARGE SCALE GENOMIC DNA]</scope>
    <source>
        <strain evidence="2 3">NRRL 3299</strain>
    </source>
</reference>
<dbReference type="Proteomes" id="UP000266152">
    <property type="component" value="Unassembled WGS sequence"/>
</dbReference>
<evidence type="ECO:0000313" key="3">
    <source>
        <dbReference type="Proteomes" id="UP000266152"/>
    </source>
</evidence>
<dbReference type="STRING" id="5514.A0A395RQU4"/>
<dbReference type="PANTHER" id="PTHR35605:SF1">
    <property type="entry name" value="ECP2 EFFECTOR PROTEIN DOMAIN-CONTAINING PROTEIN-RELATED"/>
    <property type="match status" value="1"/>
</dbReference>
<sequence length="207" mass="23063">MKLSYTSLLVTALLCHASELEAPIEGYGVVVPEWEVEITPGGPKTILSGTVEEVHEELLQLNPDYDEEFSINSTASEISQRDSGFNLVQRTDFSDAEYHCGGRWKKCKTWAVNDGISYLRRVKGKPKNGPGPGNCGRVSCSWNAAIWWCNDSKELNSFGSIADGAALIRKKCYIPDRGPPYPGQENRLSGQAFHHTRWNVIVREDKC</sequence>
<dbReference type="AlphaFoldDB" id="A0A395RQU4"/>
<name>A0A395RQU4_FUSSP</name>
<dbReference type="EMBL" id="PXOF01000148">
    <property type="protein sequence ID" value="RGP62433.1"/>
    <property type="molecule type" value="Genomic_DNA"/>
</dbReference>
<dbReference type="PANTHER" id="PTHR35605">
    <property type="entry name" value="ECP2 EFFECTOR PROTEIN DOMAIN-CONTAINING PROTEIN-RELATED"/>
    <property type="match status" value="1"/>
</dbReference>
<feature type="signal peptide" evidence="1">
    <location>
        <begin position="1"/>
        <end position="17"/>
    </location>
</feature>
<accession>A0A395RQU4</accession>
<evidence type="ECO:0000256" key="1">
    <source>
        <dbReference type="SAM" id="SignalP"/>
    </source>
</evidence>
<evidence type="ECO:0008006" key="4">
    <source>
        <dbReference type="Google" id="ProtNLM"/>
    </source>
</evidence>
<feature type="chain" id="PRO_5017295408" description="Secreted protein" evidence="1">
    <location>
        <begin position="18"/>
        <end position="207"/>
    </location>
</feature>
<organism evidence="2 3">
    <name type="scientific">Fusarium sporotrichioides</name>
    <dbReference type="NCBI Taxonomy" id="5514"/>
    <lineage>
        <taxon>Eukaryota</taxon>
        <taxon>Fungi</taxon>
        <taxon>Dikarya</taxon>
        <taxon>Ascomycota</taxon>
        <taxon>Pezizomycotina</taxon>
        <taxon>Sordariomycetes</taxon>
        <taxon>Hypocreomycetidae</taxon>
        <taxon>Hypocreales</taxon>
        <taxon>Nectriaceae</taxon>
        <taxon>Fusarium</taxon>
    </lineage>
</organism>
<protein>
    <recommendedName>
        <fullName evidence="4">Secreted protein</fullName>
    </recommendedName>
</protein>